<sequence length="101" mass="11511">MQTLQDEARIPLQRLYRNVSPFRDPIEEPPVMTGIQACLSNLFLNVYCHNNIDIFLKKTIPAVVAVKLTEEMGKVGPNSSPSFAAIRVSRFNIKDHHQMPY</sequence>
<comment type="caution">
    <text evidence="1">The sequence shown here is derived from an EMBL/GenBank/DDBJ whole genome shotgun (WGS) entry which is preliminary data.</text>
</comment>
<evidence type="ECO:0000313" key="1">
    <source>
        <dbReference type="EMBL" id="KAK8503651.1"/>
    </source>
</evidence>
<dbReference type="Proteomes" id="UP001472677">
    <property type="component" value="Unassembled WGS sequence"/>
</dbReference>
<keyword evidence="2" id="KW-1185">Reference proteome</keyword>
<evidence type="ECO:0000313" key="2">
    <source>
        <dbReference type="Proteomes" id="UP001472677"/>
    </source>
</evidence>
<dbReference type="EMBL" id="JBBPBM010000148">
    <property type="protein sequence ID" value="KAK8503651.1"/>
    <property type="molecule type" value="Genomic_DNA"/>
</dbReference>
<proteinExistence type="predicted"/>
<protein>
    <submittedName>
        <fullName evidence="1">Uncharacterized protein</fullName>
    </submittedName>
</protein>
<organism evidence="1 2">
    <name type="scientific">Hibiscus sabdariffa</name>
    <name type="common">roselle</name>
    <dbReference type="NCBI Taxonomy" id="183260"/>
    <lineage>
        <taxon>Eukaryota</taxon>
        <taxon>Viridiplantae</taxon>
        <taxon>Streptophyta</taxon>
        <taxon>Embryophyta</taxon>
        <taxon>Tracheophyta</taxon>
        <taxon>Spermatophyta</taxon>
        <taxon>Magnoliopsida</taxon>
        <taxon>eudicotyledons</taxon>
        <taxon>Gunneridae</taxon>
        <taxon>Pentapetalae</taxon>
        <taxon>rosids</taxon>
        <taxon>malvids</taxon>
        <taxon>Malvales</taxon>
        <taxon>Malvaceae</taxon>
        <taxon>Malvoideae</taxon>
        <taxon>Hibiscus</taxon>
    </lineage>
</organism>
<gene>
    <name evidence="1" type="ORF">V6N12_024823</name>
</gene>
<reference evidence="1 2" key="1">
    <citation type="journal article" date="2024" name="G3 (Bethesda)">
        <title>Genome assembly of Hibiscus sabdariffa L. provides insights into metabolisms of medicinal natural products.</title>
        <authorList>
            <person name="Kim T."/>
        </authorList>
    </citation>
    <scope>NUCLEOTIDE SEQUENCE [LARGE SCALE GENOMIC DNA]</scope>
    <source>
        <strain evidence="1">TK-2024</strain>
        <tissue evidence="1">Old leaves</tissue>
    </source>
</reference>
<name>A0ABR2B9J1_9ROSI</name>
<accession>A0ABR2B9J1</accession>